<evidence type="ECO:0000313" key="4">
    <source>
        <dbReference type="Proteomes" id="UP001501116"/>
    </source>
</evidence>
<evidence type="ECO:0000256" key="1">
    <source>
        <dbReference type="SAM" id="Phobius"/>
    </source>
</evidence>
<proteinExistence type="predicted"/>
<gene>
    <name evidence="3" type="ORF">GCM10009754_49360</name>
</gene>
<feature type="domain" description="Protein-glutamine gamma-glutamyltransferase-like C-terminal" evidence="2">
    <location>
        <begin position="130"/>
        <end position="200"/>
    </location>
</feature>
<dbReference type="RefSeq" id="WP_344423310.1">
    <property type="nucleotide sequence ID" value="NZ_BAAANN010000020.1"/>
</dbReference>
<sequence length="211" mass="22086">MIGPLSADVPVVIGRDDARAAAEAELAKADYQAAEPSWLERAAQWLVDRLGDLFDAVTSFVPGGGFGLAVLLVLLVVVIVVVRLRVGKTARAGAVARPVFADRTRTAAEHRAAAGAAAASGVFAAAVRDRFRALVRGMEERGVLDAQSGRTADEAAAESGRALPGVADELRWAAGMFDAVHYGGEPATAADYHRMSALDERAAAQRPELAR</sequence>
<organism evidence="3 4">
    <name type="scientific">Amycolatopsis minnesotensis</name>
    <dbReference type="NCBI Taxonomy" id="337894"/>
    <lineage>
        <taxon>Bacteria</taxon>
        <taxon>Bacillati</taxon>
        <taxon>Actinomycetota</taxon>
        <taxon>Actinomycetes</taxon>
        <taxon>Pseudonocardiales</taxon>
        <taxon>Pseudonocardiaceae</taxon>
        <taxon>Amycolatopsis</taxon>
    </lineage>
</organism>
<keyword evidence="1" id="KW-0812">Transmembrane</keyword>
<protein>
    <submittedName>
        <fullName evidence="3">DUF4129 domain-containing protein</fullName>
    </submittedName>
</protein>
<evidence type="ECO:0000259" key="2">
    <source>
        <dbReference type="Pfam" id="PF13559"/>
    </source>
</evidence>
<evidence type="ECO:0000313" key="3">
    <source>
        <dbReference type="EMBL" id="GAA1969834.1"/>
    </source>
</evidence>
<comment type="caution">
    <text evidence="3">The sequence shown here is derived from an EMBL/GenBank/DDBJ whole genome shotgun (WGS) entry which is preliminary data.</text>
</comment>
<dbReference type="EMBL" id="BAAANN010000020">
    <property type="protein sequence ID" value="GAA1969834.1"/>
    <property type="molecule type" value="Genomic_DNA"/>
</dbReference>
<keyword evidence="1" id="KW-0472">Membrane</keyword>
<dbReference type="InterPro" id="IPR025403">
    <property type="entry name" value="TgpA-like_C"/>
</dbReference>
<dbReference type="Proteomes" id="UP001501116">
    <property type="component" value="Unassembled WGS sequence"/>
</dbReference>
<keyword evidence="4" id="KW-1185">Reference proteome</keyword>
<name>A0ABP5CXV3_9PSEU</name>
<dbReference type="Pfam" id="PF13559">
    <property type="entry name" value="DUF4129"/>
    <property type="match status" value="1"/>
</dbReference>
<feature type="transmembrane region" description="Helical" evidence="1">
    <location>
        <begin position="60"/>
        <end position="82"/>
    </location>
</feature>
<keyword evidence="1" id="KW-1133">Transmembrane helix</keyword>
<reference evidence="4" key="1">
    <citation type="journal article" date="2019" name="Int. J. Syst. Evol. Microbiol.">
        <title>The Global Catalogue of Microorganisms (GCM) 10K type strain sequencing project: providing services to taxonomists for standard genome sequencing and annotation.</title>
        <authorList>
            <consortium name="The Broad Institute Genomics Platform"/>
            <consortium name="The Broad Institute Genome Sequencing Center for Infectious Disease"/>
            <person name="Wu L."/>
            <person name="Ma J."/>
        </authorList>
    </citation>
    <scope>NUCLEOTIDE SEQUENCE [LARGE SCALE GENOMIC DNA]</scope>
    <source>
        <strain evidence="4">JCM 14545</strain>
    </source>
</reference>
<accession>A0ABP5CXV3</accession>